<keyword evidence="4" id="KW-1185">Reference proteome</keyword>
<dbReference type="InterPro" id="IPR042099">
    <property type="entry name" value="ANL_N_sf"/>
</dbReference>
<gene>
    <name evidence="3" type="ORF">RM530_02075</name>
</gene>
<comment type="caution">
    <text evidence="3">The sequence shown here is derived from an EMBL/GenBank/DDBJ whole genome shotgun (WGS) entry which is preliminary data.</text>
</comment>
<proteinExistence type="predicted"/>
<dbReference type="Gene3D" id="3.40.50.12780">
    <property type="entry name" value="N-terminal domain of ligase-like"/>
    <property type="match status" value="1"/>
</dbReference>
<dbReference type="NCBIfam" id="NF004837">
    <property type="entry name" value="PRK06187.1"/>
    <property type="match status" value="1"/>
</dbReference>
<evidence type="ECO:0000259" key="1">
    <source>
        <dbReference type="Pfam" id="PF00501"/>
    </source>
</evidence>
<dbReference type="Pfam" id="PF00501">
    <property type="entry name" value="AMP-binding"/>
    <property type="match status" value="1"/>
</dbReference>
<dbReference type="PANTHER" id="PTHR43767:SF1">
    <property type="entry name" value="NONRIBOSOMAL PEPTIDE SYNTHASE PES1 (EUROFUNG)-RELATED"/>
    <property type="match status" value="1"/>
</dbReference>
<feature type="domain" description="AMP-dependent synthetase/ligase" evidence="1">
    <location>
        <begin position="21"/>
        <end position="383"/>
    </location>
</feature>
<accession>A0ABU2WF42</accession>
<dbReference type="InterPro" id="IPR050237">
    <property type="entry name" value="ATP-dep_AMP-bd_enzyme"/>
</dbReference>
<dbReference type="PROSITE" id="PS00455">
    <property type="entry name" value="AMP_BINDING"/>
    <property type="match status" value="1"/>
</dbReference>
<evidence type="ECO:0000259" key="2">
    <source>
        <dbReference type="Pfam" id="PF13193"/>
    </source>
</evidence>
<dbReference type="InterPro" id="IPR025110">
    <property type="entry name" value="AMP-bd_C"/>
</dbReference>
<dbReference type="InterPro" id="IPR000873">
    <property type="entry name" value="AMP-dep_synth/lig_dom"/>
</dbReference>
<dbReference type="Gene3D" id="3.30.300.30">
    <property type="match status" value="1"/>
</dbReference>
<dbReference type="GO" id="GO:0004467">
    <property type="term" value="F:long-chain fatty acid-CoA ligase activity"/>
    <property type="evidence" value="ECO:0007669"/>
    <property type="project" value="UniProtKB-EC"/>
</dbReference>
<name>A0ABU2WF42_9GAMM</name>
<dbReference type="InterPro" id="IPR020845">
    <property type="entry name" value="AMP-binding_CS"/>
</dbReference>
<keyword evidence="3" id="KW-0436">Ligase</keyword>
<feature type="domain" description="AMP-binding enzyme C-terminal" evidence="2">
    <location>
        <begin position="433"/>
        <end position="509"/>
    </location>
</feature>
<sequence>MQVIQTERRPGSMFIIQTLRRAVQIRAQGTATIYGDRHQTWAQFQERVSRLAGAFAQLGVERGDRVAILALNSDRYLEYFYGIAWAGAASNPVNIRLAPPEIAYTLEDSRSRVLFVDDAFSQMLPALKPLLKTVAHIVFIGEGACPEGCIEYEKLLAQAAPVPDVNAGGSDLAGLFYTGGTTGKSKGVMLSHDNIVYNALNVLPALGYDDTAIYLHAAPMFHLADMANTFALTMAGGTHVMVPRFDVDAVLDAMVKHRVTHSILVPTMVNLLVNSERINGCDLSSFRRLMYGASPMPEAVLRKAMNLLPGVRFAQGYGQTEASPVITFLEPRFHVKGGSKLTSAGRPAYGVEVMIFDSEDRELPRGQVGEICARGMNVMMGYWGLDEQTEQTLRGGWLHTGDLGYMDDEGFVFIVDRAKDMIISGGENVFSVEVEGAIYEHPGVQECAVIGVPSEQWGEAVHAVVVPKPGVTLTEELILTHCRERIAGYKLPRSVTVRGEPLPVSGAGKILKTELRKPFWGGRNRQVN</sequence>
<protein>
    <submittedName>
        <fullName evidence="3">Long-chain-fatty-acid--CoA ligase</fullName>
        <ecNumber evidence="3">6.2.1.3</ecNumber>
    </submittedName>
</protein>
<dbReference type="SUPFAM" id="SSF56801">
    <property type="entry name" value="Acetyl-CoA synthetase-like"/>
    <property type="match status" value="1"/>
</dbReference>
<dbReference type="CDD" id="cd17631">
    <property type="entry name" value="FACL_FadD13-like"/>
    <property type="match status" value="1"/>
</dbReference>
<reference evidence="3 4" key="1">
    <citation type="submission" date="2023-09" db="EMBL/GenBank/DDBJ databases">
        <authorList>
            <person name="Rey-Velasco X."/>
        </authorList>
    </citation>
    <scope>NUCLEOTIDE SEQUENCE [LARGE SCALE GENOMIC DNA]</scope>
    <source>
        <strain evidence="3 4">W345</strain>
    </source>
</reference>
<dbReference type="InterPro" id="IPR045851">
    <property type="entry name" value="AMP-bd_C_sf"/>
</dbReference>
<dbReference type="PANTHER" id="PTHR43767">
    <property type="entry name" value="LONG-CHAIN-FATTY-ACID--COA LIGASE"/>
    <property type="match status" value="1"/>
</dbReference>
<organism evidence="3 4">
    <name type="scientific">Banduia mediterranea</name>
    <dbReference type="NCBI Taxonomy" id="3075609"/>
    <lineage>
        <taxon>Bacteria</taxon>
        <taxon>Pseudomonadati</taxon>
        <taxon>Pseudomonadota</taxon>
        <taxon>Gammaproteobacteria</taxon>
        <taxon>Nevskiales</taxon>
        <taxon>Algiphilaceae</taxon>
        <taxon>Banduia</taxon>
    </lineage>
</organism>
<dbReference type="Proteomes" id="UP001254608">
    <property type="component" value="Unassembled WGS sequence"/>
</dbReference>
<evidence type="ECO:0000313" key="4">
    <source>
        <dbReference type="Proteomes" id="UP001254608"/>
    </source>
</evidence>
<dbReference type="Pfam" id="PF13193">
    <property type="entry name" value="AMP-binding_C"/>
    <property type="match status" value="1"/>
</dbReference>
<evidence type="ECO:0000313" key="3">
    <source>
        <dbReference type="EMBL" id="MDT0496153.1"/>
    </source>
</evidence>
<dbReference type="EMBL" id="JAVRIC010000002">
    <property type="protein sequence ID" value="MDT0496153.1"/>
    <property type="molecule type" value="Genomic_DNA"/>
</dbReference>
<dbReference type="EC" id="6.2.1.3" evidence="3"/>